<keyword evidence="2" id="KW-1185">Reference proteome</keyword>
<accession>A0ABQ3CNZ6</accession>
<organism evidence="1 2">
    <name type="scientific">Streptomyces canarius</name>
    <dbReference type="NCBI Taxonomy" id="285453"/>
    <lineage>
        <taxon>Bacteria</taxon>
        <taxon>Bacillati</taxon>
        <taxon>Actinomycetota</taxon>
        <taxon>Actinomycetes</taxon>
        <taxon>Kitasatosporales</taxon>
        <taxon>Streptomycetaceae</taxon>
        <taxon>Streptomyces</taxon>
    </lineage>
</organism>
<protein>
    <submittedName>
        <fullName evidence="1">Uncharacterized protein</fullName>
    </submittedName>
</protein>
<dbReference type="EMBL" id="BMVN01000013">
    <property type="protein sequence ID" value="GHA32844.1"/>
    <property type="molecule type" value="Genomic_DNA"/>
</dbReference>
<comment type="caution">
    <text evidence="1">The sequence shown here is derived from an EMBL/GenBank/DDBJ whole genome shotgun (WGS) entry which is preliminary data.</text>
</comment>
<reference evidence="2" key="1">
    <citation type="journal article" date="2019" name="Int. J. Syst. Evol. Microbiol.">
        <title>The Global Catalogue of Microorganisms (GCM) 10K type strain sequencing project: providing services to taxonomists for standard genome sequencing and annotation.</title>
        <authorList>
            <consortium name="The Broad Institute Genomics Platform"/>
            <consortium name="The Broad Institute Genome Sequencing Center for Infectious Disease"/>
            <person name="Wu L."/>
            <person name="Ma J."/>
        </authorList>
    </citation>
    <scope>NUCLEOTIDE SEQUENCE [LARGE SCALE GENOMIC DNA]</scope>
    <source>
        <strain evidence="2">JCM 4733</strain>
    </source>
</reference>
<gene>
    <name evidence="1" type="ORF">GCM10010345_42040</name>
</gene>
<proteinExistence type="predicted"/>
<dbReference type="Proteomes" id="UP000653644">
    <property type="component" value="Unassembled WGS sequence"/>
</dbReference>
<sequence>MNAFTFTSHYDALIFSLRRGSPLTSTAHTWARRIISPQAPLFHVKRTPGRVVEPGTVAFCTDGDAARALSPATCTGAPLSWRPYATAPPSGWN</sequence>
<name>A0ABQ3CNZ6_9ACTN</name>
<evidence type="ECO:0000313" key="1">
    <source>
        <dbReference type="EMBL" id="GHA32844.1"/>
    </source>
</evidence>
<evidence type="ECO:0000313" key="2">
    <source>
        <dbReference type="Proteomes" id="UP000653644"/>
    </source>
</evidence>